<dbReference type="EMBL" id="NWUJ01000002">
    <property type="protein sequence ID" value="PFH37585.1"/>
    <property type="molecule type" value="Genomic_DNA"/>
</dbReference>
<feature type="compositionally biased region" description="Pro residues" evidence="1">
    <location>
        <begin position="883"/>
        <end position="894"/>
    </location>
</feature>
<feature type="compositionally biased region" description="Basic and acidic residues" evidence="1">
    <location>
        <begin position="419"/>
        <end position="452"/>
    </location>
</feature>
<feature type="domain" description="G patch" evidence="2">
    <location>
        <begin position="184"/>
        <end position="253"/>
    </location>
</feature>
<dbReference type="GO" id="GO:0006397">
    <property type="term" value="P:mRNA processing"/>
    <property type="evidence" value="ECO:0007669"/>
    <property type="project" value="InterPro"/>
</dbReference>
<organism evidence="3 4">
    <name type="scientific">Besnoitia besnoiti</name>
    <name type="common">Apicomplexan protozoan</name>
    <dbReference type="NCBI Taxonomy" id="94643"/>
    <lineage>
        <taxon>Eukaryota</taxon>
        <taxon>Sar</taxon>
        <taxon>Alveolata</taxon>
        <taxon>Apicomplexa</taxon>
        <taxon>Conoidasida</taxon>
        <taxon>Coccidia</taxon>
        <taxon>Eucoccidiorida</taxon>
        <taxon>Eimeriorina</taxon>
        <taxon>Sarcocystidae</taxon>
        <taxon>Besnoitia</taxon>
    </lineage>
</organism>
<dbReference type="PANTHER" id="PTHR13384">
    <property type="entry name" value="G PATCH DOMAIN-CONTAINING PROTEIN 1"/>
    <property type="match status" value="1"/>
</dbReference>
<keyword evidence="4" id="KW-1185">Reference proteome</keyword>
<sequence>MTDLQATPRPSAFLGTPFCPLSLEELYESIRAEKGLKKHEQPSLPALLSAAAAASRRHAAQLAAFARRAKRAVLASQLPAARPGPTDIRQGARATPEALAGAQGQLAAAPAARRAGDDQEAAGGSEGGDRASEAEQDAERAEKRALLLHEGARRAERLANEALAAAKAAESNAQVGLEPATLWATDEQGKKEFHGAFRGGFSAGYRNTAGSEEGWTSQSFRSSRHDRQMNREKVTQRPEDFMDEEDFQEVTTRRAPVCSALSQPPLGRLQPSTQLVSSSPVERDTEEVEEAAPEGLRAAAAAKARVASGRDGAMEMAEEGLQDDTDFAGGAARREGRVDAFCRVTGWLKHRFERRLKLLRNALEAESRRLEGSREAEPRPEAGRGDSEPNRVLQRGEADAERQREVAGKKESGPQLPPHLERLRRLQKSVEDLGERRRKEAEACARQMKDDADLSEGAACSARIGDRNAELLRERRSEEGVARGSFLAAKTRERALAHSAGAANASQAGEQGGSARDQGREALFHSEDRETTARLLHLLLAEEEKENKRLADLHRDAQELLLIAAEGKEAQADLLNAPMGSFAQPEEGRRRACRQTSLSSRDAESDGEQPRVSPQALESLSASCPGSSTGGAVQVFGGSVLQQRGGDDELFLVVDSDDDGQRIFESSNYQSHKHFAEVSGDGEEREADTLEGGGEEGSEEEAADFDISRLFNMEKKQQTVISAWFIPRSPPPRFDGVYRPPPPPSFSSSVLWEPPSALASPARPGVAQLPPARRAALLESGEQMRADSAPESPDAAGGGRSGKGDAGLDRDGAREGAREGREGQHAERRSRWERRRSRRSWGVLASEYAAEKGDAEPEMRQRGAPSDAVEPTGDPPRALSRPTQPPGLPPPFVYPRPSGAAAVPPPLSAAPLSAAVPAPPGRELPLWQGVPEEEKQRILCRLFGDGDEKAGGSAAAGASARETESANNRKTFFAWSRVRRKLPQWTREGELYPQAAHLEQHQKHQLQKRKQEELERQWNALQRQIRDVGADIEVVIKENPGKRMRWKLFVEESEREEAAAERQQAEAFSPLSGAPSVQSLPPLSTSPQPVSASPPASAPAPSSALSAAEDESEAKEFLAWRRRLALLRAQLRETRRAAAACAAEAWQEGTFGASLGERAFAAGFLDDVRGAETPSEKGPPAEAGGTAPKPEGQRRSRRDRAEAGGTAPMPEGQRCDGAARLGKEAETTVAERAERTGRASGDGSADFQRSEERGEDEGDAQGGGLERPDEALGGFRRREGRRRRETHGNEEEAEERGKRRRREGDGCEERKDEGGEEARGTLTLEKMLPLLKSRRTTANWAPNPTLCHRLGIPNRWARMPCVDDCQPQQLPKGGDFVFSESDRDETTWSSLAASSIAQDQTTRGELPTSCGASTTGPALEPVAAAVSWEAAMEAFDTGETRPPLADLFKAVFDEDPSDSSEEDD</sequence>
<feature type="compositionally biased region" description="Acidic residues" evidence="1">
    <location>
        <begin position="693"/>
        <end position="702"/>
    </location>
</feature>
<dbReference type="Pfam" id="PF07713">
    <property type="entry name" value="DUF1604"/>
    <property type="match status" value="1"/>
</dbReference>
<feature type="compositionally biased region" description="Basic and acidic residues" evidence="1">
    <location>
        <begin position="802"/>
        <end position="830"/>
    </location>
</feature>
<feature type="compositionally biased region" description="Polar residues" evidence="1">
    <location>
        <begin position="616"/>
        <end position="628"/>
    </location>
</feature>
<feature type="region of interest" description="Disordered" evidence="1">
    <location>
        <begin position="208"/>
        <end position="296"/>
    </location>
</feature>
<feature type="compositionally biased region" description="Basic and acidic residues" evidence="1">
    <location>
        <begin position="365"/>
        <end position="412"/>
    </location>
</feature>
<feature type="region of interest" description="Disordered" evidence="1">
    <location>
        <begin position="1166"/>
        <end position="1323"/>
    </location>
</feature>
<feature type="compositionally biased region" description="Low complexity" evidence="1">
    <location>
        <begin position="497"/>
        <end position="515"/>
    </location>
</feature>
<name>A0A2A9MHX4_BESBE</name>
<accession>A0A2A9MHX4</accession>
<reference evidence="3 4" key="1">
    <citation type="submission" date="2017-09" db="EMBL/GenBank/DDBJ databases">
        <title>Genome sequencing of Besnoitia besnoiti strain Bb-Ger1.</title>
        <authorList>
            <person name="Schares G."/>
            <person name="Venepally P."/>
            <person name="Lorenzi H.A."/>
        </authorList>
    </citation>
    <scope>NUCLEOTIDE SEQUENCE [LARGE SCALE GENOMIC DNA]</scope>
    <source>
        <strain evidence="3 4">Bb-Ger1</strain>
    </source>
</reference>
<feature type="region of interest" description="Disordered" evidence="1">
    <location>
        <begin position="1056"/>
        <end position="1112"/>
    </location>
</feature>
<proteinExistence type="predicted"/>
<dbReference type="RefSeq" id="XP_029221594.1">
    <property type="nucleotide sequence ID" value="XM_029362629.1"/>
</dbReference>
<dbReference type="GO" id="GO:0003723">
    <property type="term" value="F:RNA binding"/>
    <property type="evidence" value="ECO:0007669"/>
    <property type="project" value="TreeGrafter"/>
</dbReference>
<feature type="compositionally biased region" description="Basic and acidic residues" evidence="1">
    <location>
        <begin position="849"/>
        <end position="861"/>
    </location>
</feature>
<feature type="compositionally biased region" description="Basic and acidic residues" evidence="1">
    <location>
        <begin position="1191"/>
        <end position="1202"/>
    </location>
</feature>
<feature type="compositionally biased region" description="Basic and acidic residues" evidence="1">
    <location>
        <begin position="127"/>
        <end position="148"/>
    </location>
</feature>
<feature type="compositionally biased region" description="Basic and acidic residues" evidence="1">
    <location>
        <begin position="223"/>
        <end position="240"/>
    </location>
</feature>
<feature type="compositionally biased region" description="Polar residues" evidence="1">
    <location>
        <begin position="270"/>
        <end position="280"/>
    </location>
</feature>
<feature type="compositionally biased region" description="Polar residues" evidence="1">
    <location>
        <begin position="208"/>
        <end position="221"/>
    </location>
</feature>
<evidence type="ECO:0000313" key="3">
    <source>
        <dbReference type="EMBL" id="PFH37585.1"/>
    </source>
</evidence>
<feature type="compositionally biased region" description="Low complexity" evidence="1">
    <location>
        <begin position="769"/>
        <end position="778"/>
    </location>
</feature>
<feature type="compositionally biased region" description="Low complexity" evidence="1">
    <location>
        <begin position="98"/>
        <end position="113"/>
    </location>
</feature>
<feature type="region of interest" description="Disordered" evidence="1">
    <location>
        <begin position="948"/>
        <end position="967"/>
    </location>
</feature>
<feature type="compositionally biased region" description="Low complexity" evidence="1">
    <location>
        <begin position="951"/>
        <end position="960"/>
    </location>
</feature>
<dbReference type="GO" id="GO:0005634">
    <property type="term" value="C:nucleus"/>
    <property type="evidence" value="ECO:0007669"/>
    <property type="project" value="TreeGrafter"/>
</dbReference>
<feature type="compositionally biased region" description="Basic and acidic residues" evidence="1">
    <location>
        <begin position="1221"/>
        <end position="1237"/>
    </location>
</feature>
<feature type="region of interest" description="Disordered" evidence="1">
    <location>
        <begin position="731"/>
        <end position="902"/>
    </location>
</feature>
<dbReference type="GeneID" id="40309024"/>
<feature type="compositionally biased region" description="Basic and acidic residues" evidence="1">
    <location>
        <begin position="1302"/>
        <end position="1319"/>
    </location>
</feature>
<dbReference type="OrthoDB" id="333295at2759"/>
<dbReference type="PANTHER" id="PTHR13384:SF19">
    <property type="entry name" value="G PATCH DOMAIN-CONTAINING PROTEIN 1"/>
    <property type="match status" value="1"/>
</dbReference>
<dbReference type="Proteomes" id="UP000224006">
    <property type="component" value="Chromosome II"/>
</dbReference>
<feature type="region of interest" description="Disordered" evidence="1">
    <location>
        <begin position="77"/>
        <end position="148"/>
    </location>
</feature>
<feature type="region of interest" description="Disordered" evidence="1">
    <location>
        <begin position="673"/>
        <end position="702"/>
    </location>
</feature>
<comment type="caution">
    <text evidence="3">The sequence shown here is derived from an EMBL/GenBank/DDBJ whole genome shotgun (WGS) entry which is preliminary data.</text>
</comment>
<evidence type="ECO:0000256" key="1">
    <source>
        <dbReference type="SAM" id="MobiDB-lite"/>
    </source>
</evidence>
<dbReference type="KEGG" id="bbes:BESB_040430"/>
<feature type="compositionally biased region" description="Pro residues" evidence="1">
    <location>
        <begin position="731"/>
        <end position="745"/>
    </location>
</feature>
<dbReference type="STRING" id="94643.A0A2A9MHX4"/>
<protein>
    <recommendedName>
        <fullName evidence="2">G patch domain-containing protein</fullName>
    </recommendedName>
</protein>
<feature type="compositionally biased region" description="Low complexity" evidence="1">
    <location>
        <begin position="1075"/>
        <end position="1107"/>
    </location>
</feature>
<dbReference type="InterPro" id="IPR011666">
    <property type="entry name" value="DUF1604"/>
</dbReference>
<feature type="region of interest" description="Disordered" evidence="1">
    <location>
        <begin position="365"/>
        <end position="468"/>
    </location>
</feature>
<evidence type="ECO:0000259" key="2">
    <source>
        <dbReference type="Pfam" id="PF07713"/>
    </source>
</evidence>
<feature type="region of interest" description="Disordered" evidence="1">
    <location>
        <begin position="497"/>
        <end position="521"/>
    </location>
</feature>
<gene>
    <name evidence="3" type="ORF">BESB_040430</name>
</gene>
<dbReference type="VEuPathDB" id="ToxoDB:BESB_040430"/>
<evidence type="ECO:0000313" key="4">
    <source>
        <dbReference type="Proteomes" id="UP000224006"/>
    </source>
</evidence>
<feature type="region of interest" description="Disordered" evidence="1">
    <location>
        <begin position="576"/>
        <end position="628"/>
    </location>
</feature>